<dbReference type="InterPro" id="IPR039340">
    <property type="entry name" value="Tfc4/TFIIIC-102/Sfc4"/>
</dbReference>
<dbReference type="PANTHER" id="PTHR23082:SF0">
    <property type="entry name" value="GENERAL TRANSCRIPTION FACTOR 3C POLYPEPTIDE 3"/>
    <property type="match status" value="1"/>
</dbReference>
<dbReference type="Gene3D" id="1.25.40.10">
    <property type="entry name" value="Tetratricopeptide repeat domain"/>
    <property type="match status" value="2"/>
</dbReference>
<evidence type="ECO:0000313" key="4">
    <source>
        <dbReference type="Proteomes" id="UP000036403"/>
    </source>
</evidence>
<dbReference type="Proteomes" id="UP000036403">
    <property type="component" value="Unassembled WGS sequence"/>
</dbReference>
<dbReference type="PaxDb" id="67767-A0A0J7L3A7"/>
<dbReference type="Pfam" id="PF14559">
    <property type="entry name" value="TPR_19"/>
    <property type="match status" value="1"/>
</dbReference>
<dbReference type="SUPFAM" id="SSF48452">
    <property type="entry name" value="TPR-like"/>
    <property type="match status" value="1"/>
</dbReference>
<organism evidence="3 4">
    <name type="scientific">Lasius niger</name>
    <name type="common">Black garden ant</name>
    <dbReference type="NCBI Taxonomy" id="67767"/>
    <lineage>
        <taxon>Eukaryota</taxon>
        <taxon>Metazoa</taxon>
        <taxon>Ecdysozoa</taxon>
        <taxon>Arthropoda</taxon>
        <taxon>Hexapoda</taxon>
        <taxon>Insecta</taxon>
        <taxon>Pterygota</taxon>
        <taxon>Neoptera</taxon>
        <taxon>Endopterygota</taxon>
        <taxon>Hymenoptera</taxon>
        <taxon>Apocrita</taxon>
        <taxon>Aculeata</taxon>
        <taxon>Formicoidea</taxon>
        <taxon>Formicidae</taxon>
        <taxon>Formicinae</taxon>
        <taxon>Lasius</taxon>
        <taxon>Lasius</taxon>
    </lineage>
</organism>
<dbReference type="GO" id="GO:0000127">
    <property type="term" value="C:transcription factor TFIIIC complex"/>
    <property type="evidence" value="ECO:0007669"/>
    <property type="project" value="TreeGrafter"/>
</dbReference>
<dbReference type="EMBL" id="LBMM01000860">
    <property type="protein sequence ID" value="KMQ97337.1"/>
    <property type="molecule type" value="Genomic_DNA"/>
</dbReference>
<feature type="non-terminal residue" evidence="3">
    <location>
        <position position="602"/>
    </location>
</feature>
<accession>A0A0J7L3A7</accession>
<dbReference type="InterPro" id="IPR011990">
    <property type="entry name" value="TPR-like_helical_dom_sf"/>
</dbReference>
<dbReference type="PROSITE" id="PS50005">
    <property type="entry name" value="TPR"/>
    <property type="match status" value="2"/>
</dbReference>
<dbReference type="OrthoDB" id="151490at2759"/>
<evidence type="ECO:0000256" key="1">
    <source>
        <dbReference type="PROSITE-ProRule" id="PRU00339"/>
    </source>
</evidence>
<keyword evidence="1" id="KW-0802">TPR repeat</keyword>
<proteinExistence type="predicted"/>
<evidence type="ECO:0000313" key="3">
    <source>
        <dbReference type="EMBL" id="KMQ97337.1"/>
    </source>
</evidence>
<comment type="caution">
    <text evidence="3">The sequence shown here is derived from an EMBL/GenBank/DDBJ whole genome shotgun (WGS) entry which is preliminary data.</text>
</comment>
<feature type="compositionally biased region" description="Basic and acidic residues" evidence="2">
    <location>
        <begin position="337"/>
        <end position="350"/>
    </location>
</feature>
<reference evidence="3 4" key="1">
    <citation type="submission" date="2015-04" db="EMBL/GenBank/DDBJ databases">
        <title>Lasius niger genome sequencing.</title>
        <authorList>
            <person name="Konorov E.A."/>
            <person name="Nikitin M.A."/>
            <person name="Kirill M.V."/>
            <person name="Chang P."/>
        </authorList>
    </citation>
    <scope>NUCLEOTIDE SEQUENCE [LARGE SCALE GENOMIC DNA]</scope>
    <source>
        <tissue evidence="3">Whole</tissue>
    </source>
</reference>
<dbReference type="SMART" id="SM00028">
    <property type="entry name" value="TPR"/>
    <property type="match status" value="2"/>
</dbReference>
<dbReference type="GO" id="GO:0006383">
    <property type="term" value="P:transcription by RNA polymerase III"/>
    <property type="evidence" value="ECO:0007669"/>
    <property type="project" value="InterPro"/>
</dbReference>
<gene>
    <name evidence="3" type="ORF">RF55_2329</name>
</gene>
<feature type="repeat" description="TPR" evidence="1">
    <location>
        <begin position="450"/>
        <end position="483"/>
    </location>
</feature>
<keyword evidence="4" id="KW-1185">Reference proteome</keyword>
<dbReference type="PANTHER" id="PTHR23082">
    <property type="entry name" value="TRANSCRIPTION INITIATION FACTOR IIIC TFIIIC , POLYPEPTIDE 3-RELATED"/>
    <property type="match status" value="1"/>
</dbReference>
<evidence type="ECO:0000256" key="2">
    <source>
        <dbReference type="SAM" id="MobiDB-lite"/>
    </source>
</evidence>
<feature type="region of interest" description="Disordered" evidence="2">
    <location>
        <begin position="337"/>
        <end position="356"/>
    </location>
</feature>
<sequence>MECDASKVTINMDIIEEAAMDVELEKSTVDDGLVINDNSTVAPVIIEELDESAINSMDMDINEFVEARALQIQEVKDVIPNYTSSPSCSSNKDIMDTEDQDMLLTADEEDRLTKQFLNGELTFSEYSSRMDQDIDVETAENDNSRQVPSAPEPFQTLAMIYENDQPEKSLQFSLIAAHLSPKDADQWIRLANMSLESDDIKQAITCYSKAIQASPKDISLYEIRAQLQEQNGDKRAYLRGYTRLIHQLEADDGEYILKYAKILAKHYMQENNNEQALEAMETIFVKCPDVITLEEVNIMTELLIALKQFNRCLDILVKYTDIQIRYKNNKETEREEITNRIKSEEEEKSSNLKRKAMSPVRSQSIDEIESCDVPDNVAVDLKAKFLITLIELDYIQIADKLLPKFYTHENPEISGDLFLDLAEALMDKKEFQRALVLLDPLVESSNFSLAAVWLRHAECWVGCNDIDKAIKSYEIVRKLSPQHLGAKLALAKLYKEAEHYDKAIEVLYQDPESDTLDPDVIYQRTLLLYKVGRYEEYLSSGMLLLSRHCVNIRRRIELNALARPTGVRQRLESLKLRRLASGETLEDENAPIFAANTKPSEK</sequence>
<dbReference type="InterPro" id="IPR019734">
    <property type="entry name" value="TPR_rpt"/>
</dbReference>
<dbReference type="STRING" id="67767.A0A0J7L3A7"/>
<protein>
    <submittedName>
        <fullName evidence="3">General transcription factor 3c polypeptide 3-like protein</fullName>
    </submittedName>
</protein>
<name>A0A0J7L3A7_LASNI</name>
<dbReference type="AlphaFoldDB" id="A0A0J7L3A7"/>
<feature type="repeat" description="TPR" evidence="1">
    <location>
        <begin position="184"/>
        <end position="217"/>
    </location>
</feature>